<evidence type="ECO:0000313" key="3">
    <source>
        <dbReference type="EMBL" id="MFL4471981.1"/>
    </source>
</evidence>
<protein>
    <submittedName>
        <fullName evidence="3">VPLPA-CTERM sorting domain-containing protein</fullName>
    </submittedName>
</protein>
<keyword evidence="1" id="KW-0812">Transmembrane</keyword>
<proteinExistence type="predicted"/>
<keyword evidence="4" id="KW-1185">Reference proteome</keyword>
<feature type="transmembrane region" description="Helical" evidence="1">
    <location>
        <begin position="181"/>
        <end position="208"/>
    </location>
</feature>
<gene>
    <name evidence="3" type="ORF">ACERZ8_19640</name>
</gene>
<reference evidence="3 4" key="1">
    <citation type="submission" date="2024-08" db="EMBL/GenBank/DDBJ databases">
        <title>Tateyamaria sp. nov., isolated from marine algae.</title>
        <authorList>
            <person name="Choi B.J."/>
            <person name="Kim J.M."/>
            <person name="Lee J.K."/>
            <person name="Choi D.G."/>
            <person name="Bayburt H."/>
            <person name="Baek J.H."/>
            <person name="Han D.M."/>
            <person name="Jeon C.O."/>
        </authorList>
    </citation>
    <scope>NUCLEOTIDE SEQUENCE [LARGE SCALE GENOMIC DNA]</scope>
    <source>
        <strain evidence="3 4">KMU-156</strain>
    </source>
</reference>
<keyword evidence="1" id="KW-1133">Transmembrane helix</keyword>
<keyword evidence="1" id="KW-0472">Membrane</keyword>
<evidence type="ECO:0000256" key="1">
    <source>
        <dbReference type="SAM" id="Phobius"/>
    </source>
</evidence>
<dbReference type="InterPro" id="IPR022472">
    <property type="entry name" value="VPLPA-CTERM"/>
</dbReference>
<dbReference type="Proteomes" id="UP001627408">
    <property type="component" value="Unassembled WGS sequence"/>
</dbReference>
<dbReference type="RefSeq" id="WP_407593853.1">
    <property type="nucleotide sequence ID" value="NZ_JBHDIY010000002.1"/>
</dbReference>
<feature type="chain" id="PRO_5045145265" evidence="2">
    <location>
        <begin position="24"/>
        <end position="216"/>
    </location>
</feature>
<feature type="signal peptide" evidence="2">
    <location>
        <begin position="1"/>
        <end position="23"/>
    </location>
</feature>
<keyword evidence="2" id="KW-0732">Signal</keyword>
<name>A0ABW8UY55_9RHOB</name>
<dbReference type="NCBIfam" id="TIGR03370">
    <property type="entry name" value="VPLPA-CTERM"/>
    <property type="match status" value="1"/>
</dbReference>
<evidence type="ECO:0000313" key="4">
    <source>
        <dbReference type="Proteomes" id="UP001627408"/>
    </source>
</evidence>
<accession>A0ABW8UY55</accession>
<evidence type="ECO:0000256" key="2">
    <source>
        <dbReference type="SAM" id="SignalP"/>
    </source>
</evidence>
<dbReference type="EMBL" id="JBHDIY010000002">
    <property type="protein sequence ID" value="MFL4471981.1"/>
    <property type="molecule type" value="Genomic_DNA"/>
</dbReference>
<comment type="caution">
    <text evidence="3">The sequence shown here is derived from an EMBL/GenBank/DDBJ whole genome shotgun (WGS) entry which is preliminary data.</text>
</comment>
<sequence>MKSLLIAFAVAAISLTTATVTHATTYVYQLADHPNGGLAGTYDYGLRLDRETPSPRFFSFGNGASATLSYDSVNLTATMSGTMVESLGNGSTGATYSFSYTMDGLTDIGNGGFIDTTGNGSGSVIGAGVGMTDLLLGAAAKGSAPYVGEYFRFGLDALADRAFTGFEGTGWVQSKPGANDFLFTATLVTTPLPGAAWMLLAGVGGLGLMRRRKKTS</sequence>
<organism evidence="3 4">
    <name type="scientific">Tateyamaria armeniaca</name>
    <dbReference type="NCBI Taxonomy" id="2518930"/>
    <lineage>
        <taxon>Bacteria</taxon>
        <taxon>Pseudomonadati</taxon>
        <taxon>Pseudomonadota</taxon>
        <taxon>Alphaproteobacteria</taxon>
        <taxon>Rhodobacterales</taxon>
        <taxon>Roseobacteraceae</taxon>
        <taxon>Tateyamaria</taxon>
    </lineage>
</organism>